<dbReference type="RefSeq" id="WP_008067550.1">
    <property type="nucleotide sequence ID" value="NZ_AQWK01000007.1"/>
</dbReference>
<feature type="region of interest" description="Disordered" evidence="3">
    <location>
        <begin position="1"/>
        <end position="26"/>
    </location>
</feature>
<name>F1Z7B7_9SPHN</name>
<dbReference type="InParanoid" id="F1Z7B7"/>
<dbReference type="InterPro" id="IPR044068">
    <property type="entry name" value="CB"/>
</dbReference>
<dbReference type="EMBL" id="AEWJ01000029">
    <property type="protein sequence ID" value="EGD59496.1"/>
    <property type="molecule type" value="Genomic_DNA"/>
</dbReference>
<feature type="domain" description="Core-binding (CB)" evidence="4">
    <location>
        <begin position="72"/>
        <end position="158"/>
    </location>
</feature>
<keyword evidence="2" id="KW-0238">DNA-binding</keyword>
<evidence type="ECO:0000313" key="5">
    <source>
        <dbReference type="EMBL" id="EGD59496.1"/>
    </source>
</evidence>
<evidence type="ECO:0000256" key="3">
    <source>
        <dbReference type="SAM" id="MobiDB-lite"/>
    </source>
</evidence>
<comment type="caution">
    <text evidence="5">The sequence shown here is derived from an EMBL/GenBank/DDBJ whole genome shotgun (WGS) entry which is preliminary data.</text>
</comment>
<reference evidence="5 6" key="1">
    <citation type="journal article" date="2012" name="J. Bacteriol.">
        <title>Draft Genome Sequence of Novosphingobium nitrogenifigens Y88T.</title>
        <authorList>
            <person name="Strabala T.J."/>
            <person name="Macdonald L."/>
            <person name="Liu V."/>
            <person name="Smit A.M."/>
        </authorList>
    </citation>
    <scope>NUCLEOTIDE SEQUENCE [LARGE SCALE GENOMIC DNA]</scope>
    <source>
        <strain evidence="5 6">DSM 19370</strain>
    </source>
</reference>
<gene>
    <name evidence="5" type="ORF">Y88_1627</name>
</gene>
<organism evidence="5 6">
    <name type="scientific">Novosphingobium nitrogenifigens DSM 19370</name>
    <dbReference type="NCBI Taxonomy" id="983920"/>
    <lineage>
        <taxon>Bacteria</taxon>
        <taxon>Pseudomonadati</taxon>
        <taxon>Pseudomonadota</taxon>
        <taxon>Alphaproteobacteria</taxon>
        <taxon>Sphingomonadales</taxon>
        <taxon>Sphingomonadaceae</taxon>
        <taxon>Novosphingobium</taxon>
    </lineage>
</organism>
<keyword evidence="1" id="KW-0229">DNA integration</keyword>
<evidence type="ECO:0000259" key="4">
    <source>
        <dbReference type="PROSITE" id="PS51900"/>
    </source>
</evidence>
<dbReference type="GO" id="GO:0003677">
    <property type="term" value="F:DNA binding"/>
    <property type="evidence" value="ECO:0007669"/>
    <property type="project" value="UniProtKB-UniRule"/>
</dbReference>
<evidence type="ECO:0000256" key="2">
    <source>
        <dbReference type="PROSITE-ProRule" id="PRU01248"/>
    </source>
</evidence>
<dbReference type="PROSITE" id="PS51900">
    <property type="entry name" value="CB"/>
    <property type="match status" value="1"/>
</dbReference>
<dbReference type="eggNOG" id="COG4974">
    <property type="taxonomic scope" value="Bacteria"/>
</dbReference>
<keyword evidence="6" id="KW-1185">Reference proteome</keyword>
<dbReference type="GO" id="GO:0015074">
    <property type="term" value="P:DNA integration"/>
    <property type="evidence" value="ECO:0007669"/>
    <property type="project" value="UniProtKB-KW"/>
</dbReference>
<evidence type="ECO:0000256" key="1">
    <source>
        <dbReference type="ARBA" id="ARBA00022908"/>
    </source>
</evidence>
<dbReference type="HOGENOM" id="CLU_032894_0_0_5"/>
<accession>F1Z7B7</accession>
<sequence>MGSGRQRRERSGVKRRGRRATFPDIDADTPLDGINLATITETHDPRRFRVLLQDGGERLVDLTSWPHPSFTIAMAPLVQEHIRQLGPAPVGRSIYCKVLDLRQFWRFLDAAGVRIDGLDGMTADLIDSYENWLRHNGKSEQHLRRVLSHLISLMRLAVEMYPGRFPPDMEHRLSWLGSGEFIHSRPRDAYSSGIAAALRSAARKQITEAAARILLGDTMPGPRPDIAANPKLSGFYAEVLLALARDGKLSTRVPPLRLLKSGLQNSGSPPLSSTTLHGTIYLTRLDFIAFLVSLSLDTGIEIECLRSLKADCLRNPTRGYVEVEYRKRRARGAEWKHLRIRDGASSTPGAIIRQAISLTARARRYLGTDALWAYWDGYKLLEGRNSRGSVEAFVTHHALTDHEGCPLKLELSRLRKTHKAERYLQTHGQLADFAIGHSIPVAANHYADIPALSHVHERTVADALHAALDAALKPTLVPPAMEKAVRADPGSVELPVAADRVPALLGGEEDVWLASCGGYYESPFASSGEACPTPFWGCLECANAVITTRKLPALIAFDLFMIEQRAGMDEASWSARFGRAHHRIVDQIIPAFPAQLVADARAKALEAGSNLLYLPPELAAW</sequence>
<dbReference type="AlphaFoldDB" id="F1Z7B7"/>
<dbReference type="STRING" id="983920.Y88_1627"/>
<feature type="compositionally biased region" description="Basic residues" evidence="3">
    <location>
        <begin position="1"/>
        <end position="19"/>
    </location>
</feature>
<dbReference type="Proteomes" id="UP000004728">
    <property type="component" value="Unassembled WGS sequence"/>
</dbReference>
<proteinExistence type="predicted"/>
<evidence type="ECO:0000313" key="6">
    <source>
        <dbReference type="Proteomes" id="UP000004728"/>
    </source>
</evidence>
<protein>
    <recommendedName>
        <fullName evidence="4">Core-binding (CB) domain-containing protein</fullName>
    </recommendedName>
</protein>